<dbReference type="Gramene" id="TVU40430">
    <property type="protein sequence ID" value="TVU40430"/>
    <property type="gene ID" value="EJB05_13894"/>
</dbReference>
<evidence type="ECO:0000313" key="4">
    <source>
        <dbReference type="Proteomes" id="UP000324897"/>
    </source>
</evidence>
<dbReference type="EMBL" id="RWGY01000007">
    <property type="protein sequence ID" value="TVU40430.1"/>
    <property type="molecule type" value="Genomic_DNA"/>
</dbReference>
<dbReference type="Proteomes" id="UP000324897">
    <property type="component" value="Chromosome 4"/>
</dbReference>
<gene>
    <name evidence="3" type="ORF">EJB05_13894</name>
</gene>
<dbReference type="SUPFAM" id="SSF52047">
    <property type="entry name" value="RNI-like"/>
    <property type="match status" value="1"/>
</dbReference>
<dbReference type="PANTHER" id="PTHR32141:SF168">
    <property type="entry name" value="OS12G0595200 PROTEIN"/>
    <property type="match status" value="1"/>
</dbReference>
<reference evidence="3 4" key="1">
    <citation type="journal article" date="2019" name="Sci. Rep.">
        <title>A high-quality genome of Eragrostis curvula grass provides insights into Poaceae evolution and supports new strategies to enhance forage quality.</title>
        <authorList>
            <person name="Carballo J."/>
            <person name="Santos B.A.C.M."/>
            <person name="Zappacosta D."/>
            <person name="Garbus I."/>
            <person name="Selva J.P."/>
            <person name="Gallo C.A."/>
            <person name="Diaz A."/>
            <person name="Albertini E."/>
            <person name="Caccamo M."/>
            <person name="Echenique V."/>
        </authorList>
    </citation>
    <scope>NUCLEOTIDE SEQUENCE [LARGE SCALE GENOMIC DNA]</scope>
    <source>
        <strain evidence="4">cv. Victoria</strain>
        <tissue evidence="3">Leaf</tissue>
    </source>
</reference>
<organism evidence="3 4">
    <name type="scientific">Eragrostis curvula</name>
    <name type="common">weeping love grass</name>
    <dbReference type="NCBI Taxonomy" id="38414"/>
    <lineage>
        <taxon>Eukaryota</taxon>
        <taxon>Viridiplantae</taxon>
        <taxon>Streptophyta</taxon>
        <taxon>Embryophyta</taxon>
        <taxon>Tracheophyta</taxon>
        <taxon>Spermatophyta</taxon>
        <taxon>Magnoliopsida</taxon>
        <taxon>Liliopsida</taxon>
        <taxon>Poales</taxon>
        <taxon>Poaceae</taxon>
        <taxon>PACMAD clade</taxon>
        <taxon>Chloridoideae</taxon>
        <taxon>Eragrostideae</taxon>
        <taxon>Eragrostidinae</taxon>
        <taxon>Eragrostis</taxon>
    </lineage>
</organism>
<sequence>MIRRFSSTLRTASFGGCNFPDVNSDGALHLPFLKQLSLLNDRISEESLYAFLDSCPVLQSLMLSQDIGCSHIRIVSGTLRSIGMRPGSEGTTLQHLIIEDAACLERLLLCGFGFGKETVISVIAAPKLYILGKIPFYEPRLEFGNTIFQALTVLFTSVFMRGSNVVCSRTVLRSVKILSLTHDNLTFDVAVFDFIKCFPCLENLYIKICQVYFKPIRSEESNAWSNLISILNITLKKIVLTGYQGNKAHVNFAKFFVLNARLLESMVLEIDVLNNNSEWIERQKRLLEITSRASRDARFDFVSHLIRPTSSDIWKNQCRSNGSQVAISTADI</sequence>
<dbReference type="InterPro" id="IPR032675">
    <property type="entry name" value="LRR_dom_sf"/>
</dbReference>
<keyword evidence="4" id="KW-1185">Reference proteome</keyword>
<feature type="non-terminal residue" evidence="3">
    <location>
        <position position="1"/>
    </location>
</feature>
<dbReference type="Gene3D" id="3.80.10.10">
    <property type="entry name" value="Ribonuclease Inhibitor"/>
    <property type="match status" value="1"/>
</dbReference>
<accession>A0A5J9VZ94</accession>
<comment type="caution">
    <text evidence="3">The sequence shown here is derived from an EMBL/GenBank/DDBJ whole genome shotgun (WGS) entry which is preliminary data.</text>
</comment>
<protein>
    <submittedName>
        <fullName evidence="3">Uncharacterized protein</fullName>
    </submittedName>
</protein>
<dbReference type="OrthoDB" id="1425134at2759"/>
<proteinExistence type="predicted"/>
<feature type="domain" description="F-box/LRR-repeat protein 15/At3g58940/PEG3-like LRR" evidence="2">
    <location>
        <begin position="4"/>
        <end position="206"/>
    </location>
</feature>
<name>A0A5J9VZ94_9POAL</name>
<evidence type="ECO:0000313" key="3">
    <source>
        <dbReference type="EMBL" id="TVU40430.1"/>
    </source>
</evidence>
<dbReference type="InterPro" id="IPR055302">
    <property type="entry name" value="F-box_dom-containing"/>
</dbReference>
<dbReference type="Pfam" id="PF08387">
    <property type="entry name" value="FBD"/>
    <property type="match status" value="1"/>
</dbReference>
<evidence type="ECO:0000259" key="2">
    <source>
        <dbReference type="Pfam" id="PF24758"/>
    </source>
</evidence>
<feature type="domain" description="FBD" evidence="1">
    <location>
        <begin position="230"/>
        <end position="268"/>
    </location>
</feature>
<dbReference type="PANTHER" id="PTHR32141">
    <property type="match status" value="1"/>
</dbReference>
<evidence type="ECO:0000259" key="1">
    <source>
        <dbReference type="Pfam" id="PF08387"/>
    </source>
</evidence>
<dbReference type="AlphaFoldDB" id="A0A5J9VZ94"/>
<dbReference type="Pfam" id="PF24758">
    <property type="entry name" value="LRR_At5g56370"/>
    <property type="match status" value="1"/>
</dbReference>
<dbReference type="InterPro" id="IPR006566">
    <property type="entry name" value="FBD"/>
</dbReference>
<dbReference type="InterPro" id="IPR055411">
    <property type="entry name" value="LRR_FXL15/At3g58940/PEG3-like"/>
</dbReference>